<feature type="compositionally biased region" description="Polar residues" evidence="15">
    <location>
        <begin position="200"/>
        <end position="211"/>
    </location>
</feature>
<keyword evidence="19" id="KW-1185">Reference proteome</keyword>
<evidence type="ECO:0000256" key="1">
    <source>
        <dbReference type="ARBA" id="ARBA00000900"/>
    </source>
</evidence>
<protein>
    <recommendedName>
        <fullName evidence="4">RING-type E3 ubiquitin transferase</fullName>
        <ecNumber evidence="4">2.3.2.27</ecNumber>
    </recommendedName>
</protein>
<evidence type="ECO:0000256" key="6">
    <source>
        <dbReference type="ARBA" id="ARBA00022692"/>
    </source>
</evidence>
<keyword evidence="7" id="KW-0479">Metal-binding</keyword>
<evidence type="ECO:0000259" key="17">
    <source>
        <dbReference type="PROSITE" id="PS50089"/>
    </source>
</evidence>
<keyword evidence="12 16" id="KW-0472">Membrane</keyword>
<evidence type="ECO:0000256" key="3">
    <source>
        <dbReference type="ARBA" id="ARBA00004906"/>
    </source>
</evidence>
<evidence type="ECO:0000313" key="18">
    <source>
        <dbReference type="EMBL" id="KAE8021557.1"/>
    </source>
</evidence>
<evidence type="ECO:0000256" key="8">
    <source>
        <dbReference type="ARBA" id="ARBA00022771"/>
    </source>
</evidence>
<name>A0A5N6QVF9_9ROSI</name>
<dbReference type="OrthoDB" id="8062037at2759"/>
<feature type="transmembrane region" description="Helical" evidence="16">
    <location>
        <begin position="12"/>
        <end position="39"/>
    </location>
</feature>
<sequence>MSDDEVLAAATQLMLMAIILSVTLLFGGIVVLLLIHVCIVGRASRRGFSNGTMVERGSAGSTSMSRDDLDKLPCYDYRANEERSSSPVDCAVCLENFKMGDKCRLLPTCKHSFHAQCVDAWLLKTPICPICRTSCAESWKGGSVSGEGSSHFSDLSVELRGSQTTGSSHLSDIRIELTESPIIESSRESDIGIELRENQRVGSGSRSSHFSDLSVELRGSQTTGSSHLSDIRIELTESPIIESSRESDFGIELRENQWVESRSRSTHLNDAGVELEDGQANTVENQLSSDPSPLL</sequence>
<dbReference type="Proteomes" id="UP000327013">
    <property type="component" value="Chromosome 3"/>
</dbReference>
<dbReference type="InterPro" id="IPR013083">
    <property type="entry name" value="Znf_RING/FYVE/PHD"/>
</dbReference>
<dbReference type="SUPFAM" id="SSF57850">
    <property type="entry name" value="RING/U-box"/>
    <property type="match status" value="1"/>
</dbReference>
<dbReference type="GO" id="GO:0016020">
    <property type="term" value="C:membrane"/>
    <property type="evidence" value="ECO:0007669"/>
    <property type="project" value="UniProtKB-SubCell"/>
</dbReference>
<keyword evidence="5" id="KW-0808">Transferase</keyword>
<evidence type="ECO:0000256" key="4">
    <source>
        <dbReference type="ARBA" id="ARBA00012483"/>
    </source>
</evidence>
<feature type="compositionally biased region" description="Polar residues" evidence="15">
    <location>
        <begin position="279"/>
        <end position="295"/>
    </location>
</feature>
<dbReference type="GO" id="GO:0061630">
    <property type="term" value="F:ubiquitin protein ligase activity"/>
    <property type="evidence" value="ECO:0007669"/>
    <property type="project" value="UniProtKB-EC"/>
</dbReference>
<keyword evidence="9" id="KW-0833">Ubl conjugation pathway</keyword>
<organism evidence="18 19">
    <name type="scientific">Carpinus fangiana</name>
    <dbReference type="NCBI Taxonomy" id="176857"/>
    <lineage>
        <taxon>Eukaryota</taxon>
        <taxon>Viridiplantae</taxon>
        <taxon>Streptophyta</taxon>
        <taxon>Embryophyta</taxon>
        <taxon>Tracheophyta</taxon>
        <taxon>Spermatophyta</taxon>
        <taxon>Magnoliopsida</taxon>
        <taxon>eudicotyledons</taxon>
        <taxon>Gunneridae</taxon>
        <taxon>Pentapetalae</taxon>
        <taxon>rosids</taxon>
        <taxon>fabids</taxon>
        <taxon>Fagales</taxon>
        <taxon>Betulaceae</taxon>
        <taxon>Carpinus</taxon>
    </lineage>
</organism>
<evidence type="ECO:0000256" key="12">
    <source>
        <dbReference type="ARBA" id="ARBA00023136"/>
    </source>
</evidence>
<dbReference type="PANTHER" id="PTHR45768">
    <property type="entry name" value="E3 UBIQUITIN-PROTEIN LIGASE RNF13-LIKE"/>
    <property type="match status" value="1"/>
</dbReference>
<evidence type="ECO:0000256" key="11">
    <source>
        <dbReference type="ARBA" id="ARBA00022989"/>
    </source>
</evidence>
<dbReference type="EMBL" id="CM017323">
    <property type="protein sequence ID" value="KAE8021557.1"/>
    <property type="molecule type" value="Genomic_DNA"/>
</dbReference>
<keyword evidence="10" id="KW-0862">Zinc</keyword>
<evidence type="ECO:0000256" key="7">
    <source>
        <dbReference type="ARBA" id="ARBA00022723"/>
    </source>
</evidence>
<dbReference type="InterPro" id="IPR001841">
    <property type="entry name" value="Znf_RING"/>
</dbReference>
<dbReference type="Pfam" id="PF13639">
    <property type="entry name" value="zf-RING_2"/>
    <property type="match status" value="1"/>
</dbReference>
<dbReference type="FunFam" id="3.30.40.10:FF:000982">
    <property type="entry name" value="RING-H2 finger protein ATL2K"/>
    <property type="match status" value="1"/>
</dbReference>
<evidence type="ECO:0000256" key="10">
    <source>
        <dbReference type="ARBA" id="ARBA00022833"/>
    </source>
</evidence>
<feature type="compositionally biased region" description="Polar residues" evidence="15">
    <location>
        <begin position="219"/>
        <end position="228"/>
    </location>
</feature>
<evidence type="ECO:0000313" key="19">
    <source>
        <dbReference type="Proteomes" id="UP000327013"/>
    </source>
</evidence>
<comment type="subcellular location">
    <subcellularLocation>
        <location evidence="2">Membrane</location>
        <topology evidence="2">Single-pass membrane protein</topology>
    </subcellularLocation>
</comment>
<evidence type="ECO:0000256" key="14">
    <source>
        <dbReference type="PROSITE-ProRule" id="PRU00175"/>
    </source>
</evidence>
<feature type="region of interest" description="Disordered" evidence="15">
    <location>
        <begin position="196"/>
        <end position="230"/>
    </location>
</feature>
<evidence type="ECO:0000256" key="2">
    <source>
        <dbReference type="ARBA" id="ARBA00004167"/>
    </source>
</evidence>
<comment type="similarity">
    <text evidence="13">Belongs to the RING-type zinc finger family. ATL subfamily.</text>
</comment>
<dbReference type="Gene3D" id="3.30.40.10">
    <property type="entry name" value="Zinc/RING finger domain, C3HC4 (zinc finger)"/>
    <property type="match status" value="1"/>
</dbReference>
<keyword evidence="11 16" id="KW-1133">Transmembrane helix</keyword>
<dbReference type="EC" id="2.3.2.27" evidence="4"/>
<keyword evidence="6 16" id="KW-0812">Transmembrane</keyword>
<proteinExistence type="inferred from homology"/>
<evidence type="ECO:0000256" key="5">
    <source>
        <dbReference type="ARBA" id="ARBA00022679"/>
    </source>
</evidence>
<evidence type="ECO:0000256" key="13">
    <source>
        <dbReference type="ARBA" id="ARBA00024209"/>
    </source>
</evidence>
<feature type="domain" description="RING-type" evidence="17">
    <location>
        <begin position="90"/>
        <end position="132"/>
    </location>
</feature>
<dbReference type="GO" id="GO:0008270">
    <property type="term" value="F:zinc ion binding"/>
    <property type="evidence" value="ECO:0007669"/>
    <property type="project" value="UniProtKB-KW"/>
</dbReference>
<gene>
    <name evidence="18" type="ORF">FH972_007437</name>
</gene>
<dbReference type="PANTHER" id="PTHR45768:SF61">
    <property type="entry name" value="RING-H2 FINGER PROTEIN ATL18"/>
    <property type="match status" value="1"/>
</dbReference>
<dbReference type="PROSITE" id="PS50089">
    <property type="entry name" value="ZF_RING_2"/>
    <property type="match status" value="1"/>
</dbReference>
<dbReference type="AlphaFoldDB" id="A0A5N6QVF9"/>
<evidence type="ECO:0000256" key="9">
    <source>
        <dbReference type="ARBA" id="ARBA00022786"/>
    </source>
</evidence>
<comment type="catalytic activity">
    <reaction evidence="1">
        <text>S-ubiquitinyl-[E2 ubiquitin-conjugating enzyme]-L-cysteine + [acceptor protein]-L-lysine = [E2 ubiquitin-conjugating enzyme]-L-cysteine + N(6)-ubiquitinyl-[acceptor protein]-L-lysine.</text>
        <dbReference type="EC" id="2.3.2.27"/>
    </reaction>
</comment>
<feature type="region of interest" description="Disordered" evidence="15">
    <location>
        <begin position="260"/>
        <end position="295"/>
    </location>
</feature>
<evidence type="ECO:0000256" key="16">
    <source>
        <dbReference type="SAM" id="Phobius"/>
    </source>
</evidence>
<keyword evidence="8 14" id="KW-0863">Zinc-finger</keyword>
<accession>A0A5N6QVF9</accession>
<dbReference type="SMART" id="SM00184">
    <property type="entry name" value="RING"/>
    <property type="match status" value="1"/>
</dbReference>
<reference evidence="18 19" key="1">
    <citation type="submission" date="2019-06" db="EMBL/GenBank/DDBJ databases">
        <title>A chromosomal-level reference genome of Carpinus fangiana (Coryloideae, Betulaceae).</title>
        <authorList>
            <person name="Yang X."/>
            <person name="Wang Z."/>
            <person name="Zhang L."/>
            <person name="Hao G."/>
            <person name="Liu J."/>
            <person name="Yang Y."/>
        </authorList>
    </citation>
    <scope>NUCLEOTIDE SEQUENCE [LARGE SCALE GENOMIC DNA]</scope>
    <source>
        <strain evidence="18">Cfa_2016G</strain>
        <tissue evidence="18">Leaf</tissue>
    </source>
</reference>
<evidence type="ECO:0000256" key="15">
    <source>
        <dbReference type="SAM" id="MobiDB-lite"/>
    </source>
</evidence>
<comment type="pathway">
    <text evidence="3">Protein modification; protein ubiquitination.</text>
</comment>